<organism evidence="2 3">
    <name type="scientific">Granulosicoccus antarcticus IMCC3135</name>
    <dbReference type="NCBI Taxonomy" id="1192854"/>
    <lineage>
        <taxon>Bacteria</taxon>
        <taxon>Pseudomonadati</taxon>
        <taxon>Pseudomonadota</taxon>
        <taxon>Gammaproteobacteria</taxon>
        <taxon>Chromatiales</taxon>
        <taxon>Granulosicoccaceae</taxon>
        <taxon>Granulosicoccus</taxon>
    </lineage>
</organism>
<accession>A0A2Z2P5S2</accession>
<dbReference type="Pfam" id="PF10615">
    <property type="entry name" value="DUF2470"/>
    <property type="match status" value="1"/>
</dbReference>
<dbReference type="InterPro" id="IPR019595">
    <property type="entry name" value="DUF2470"/>
</dbReference>
<dbReference type="SUPFAM" id="SSF50475">
    <property type="entry name" value="FMN-binding split barrel"/>
    <property type="match status" value="1"/>
</dbReference>
<protein>
    <recommendedName>
        <fullName evidence="1">DUF2470 domain-containing protein</fullName>
    </recommendedName>
</protein>
<proteinExistence type="predicted"/>
<dbReference type="OrthoDB" id="9776211at2"/>
<dbReference type="InterPro" id="IPR037119">
    <property type="entry name" value="Haem_oxidase_HugZ-like_sf"/>
</dbReference>
<keyword evidence="3" id="KW-1185">Reference proteome</keyword>
<evidence type="ECO:0000259" key="1">
    <source>
        <dbReference type="Pfam" id="PF10615"/>
    </source>
</evidence>
<dbReference type="Gene3D" id="3.20.180.10">
    <property type="entry name" value="PNP-oxidase-like"/>
    <property type="match status" value="1"/>
</dbReference>
<sequence length="106" mass="11692">MTENKLILDSKTVQSVVEHMNSDHADACLCIVRAFSEHIGAIDSQLIDLDSTGLLFHVSTHTDGKVQSSQSVRIDFTKPLREETQIRGALVGLTRMARQKLASLES</sequence>
<name>A0A2Z2P5S2_9GAMM</name>
<feature type="domain" description="DUF2470" evidence="1">
    <location>
        <begin position="14"/>
        <end position="92"/>
    </location>
</feature>
<reference evidence="2 3" key="1">
    <citation type="submission" date="2016-12" db="EMBL/GenBank/DDBJ databases">
        <authorList>
            <person name="Song W.-J."/>
            <person name="Kurnit D.M."/>
        </authorList>
    </citation>
    <scope>NUCLEOTIDE SEQUENCE [LARGE SCALE GENOMIC DNA]</scope>
    <source>
        <strain evidence="2 3">IMCC3135</strain>
    </source>
</reference>
<dbReference type="KEGG" id="gai:IMCC3135_25560"/>
<dbReference type="Proteomes" id="UP000250079">
    <property type="component" value="Chromosome"/>
</dbReference>
<evidence type="ECO:0000313" key="2">
    <source>
        <dbReference type="EMBL" id="ASJ75174.1"/>
    </source>
</evidence>
<dbReference type="AlphaFoldDB" id="A0A2Z2P5S2"/>
<gene>
    <name evidence="2" type="ORF">IMCC3135_25560</name>
</gene>
<dbReference type="RefSeq" id="WP_157736266.1">
    <property type="nucleotide sequence ID" value="NZ_CP018632.1"/>
</dbReference>
<dbReference type="EMBL" id="CP018632">
    <property type="protein sequence ID" value="ASJ75174.1"/>
    <property type="molecule type" value="Genomic_DNA"/>
</dbReference>
<evidence type="ECO:0000313" key="3">
    <source>
        <dbReference type="Proteomes" id="UP000250079"/>
    </source>
</evidence>